<name>A0ABY4RPW2_9BACL</name>
<dbReference type="EMBL" id="CP027059">
    <property type="protein sequence ID" value="UQZ83734.1"/>
    <property type="molecule type" value="Genomic_DNA"/>
</dbReference>
<keyword evidence="2" id="KW-1133">Transmembrane helix</keyword>
<dbReference type="PANTHER" id="PTHR43649">
    <property type="entry name" value="ARABINOSE-BINDING PROTEIN-RELATED"/>
    <property type="match status" value="1"/>
</dbReference>
<evidence type="ECO:0000313" key="3">
    <source>
        <dbReference type="EMBL" id="UQZ83734.1"/>
    </source>
</evidence>
<dbReference type="Proteomes" id="UP001057134">
    <property type="component" value="Chromosome"/>
</dbReference>
<sequence>MEAGGGSGVRGRLNCISAKVMAIALMALFVAMLLGGCKEKDERADGRDSDFKTIGLMIPLHQNQAPPPDMLRAVEQAVQAKLEIDWIPDDNYRDKIINALQTNSLKQVTYVNQSDYVYMKNAIRSGMFWEIGPYLQFYPNLKKLNKSILNETGVEGKIYSLYTERPASRQGVILRKDWLDRLHLQAPRTTDELYEALKRFATDDPDGNGVQDTLGIADRGDLTYGAFKTLGSYFGTPNNWGLQDGALVPDFKTKEYADTMNFMKKLVSEQIVNKDFAVTSKQIQRYMIINGKAGGFIGNLADAPRLLSELRKFEPQAELVLINRIKGPKGEGIWSYPGYSGVFLFSKKAIKNEEELRSILGFFDRSLNKEPANLLQYGIEGKHYELKQGKVSVTEEMKLRYDTDVLPLTSLVVAGMDNENLLEPEDELEAPLVAEVNRLTKDNESMLIRDRTEGLSSPTYDMRGAELSDIIANATFNYILGKIDLAAFYNEVAAWESRGGADIIKEYNEAYKQTSNR</sequence>
<keyword evidence="4" id="KW-1185">Reference proteome</keyword>
<organism evidence="3 4">
    <name type="scientific">Paenibacillus konkukensis</name>
    <dbReference type="NCBI Taxonomy" id="2020716"/>
    <lineage>
        <taxon>Bacteria</taxon>
        <taxon>Bacillati</taxon>
        <taxon>Bacillota</taxon>
        <taxon>Bacilli</taxon>
        <taxon>Bacillales</taxon>
        <taxon>Paenibacillaceae</taxon>
        <taxon>Paenibacillus</taxon>
    </lineage>
</organism>
<evidence type="ECO:0000256" key="1">
    <source>
        <dbReference type="ARBA" id="ARBA00022729"/>
    </source>
</evidence>
<reference evidence="3" key="1">
    <citation type="submission" date="2018-02" db="EMBL/GenBank/DDBJ databases">
        <authorList>
            <person name="Kim S.-K."/>
            <person name="Jung H.-I."/>
            <person name="Lee S.-W."/>
        </authorList>
    </citation>
    <scope>NUCLEOTIDE SEQUENCE</scope>
    <source>
        <strain evidence="3">SK3146</strain>
    </source>
</reference>
<feature type="transmembrane region" description="Helical" evidence="2">
    <location>
        <begin position="20"/>
        <end position="37"/>
    </location>
</feature>
<reference evidence="3" key="2">
    <citation type="journal article" date="2021" name="J Anim Sci Technol">
        <title>Complete genome sequence of Paenibacillus konkukensis sp. nov. SK3146 as a potential probiotic strain.</title>
        <authorList>
            <person name="Jung H.I."/>
            <person name="Park S."/>
            <person name="Niu K.M."/>
            <person name="Lee S.W."/>
            <person name="Kothari D."/>
            <person name="Yi K.J."/>
            <person name="Kim S.K."/>
        </authorList>
    </citation>
    <scope>NUCLEOTIDE SEQUENCE</scope>
    <source>
        <strain evidence="3">SK3146</strain>
    </source>
</reference>
<dbReference type="PANTHER" id="PTHR43649:SF33">
    <property type="entry name" value="POLYGALACTURONAN_RHAMNOGALACTURONAN-BINDING PROTEIN YTCQ"/>
    <property type="match status" value="1"/>
</dbReference>
<dbReference type="InterPro" id="IPR050490">
    <property type="entry name" value="Bact_solute-bd_prot1"/>
</dbReference>
<keyword evidence="1" id="KW-0732">Signal</keyword>
<evidence type="ECO:0000313" key="4">
    <source>
        <dbReference type="Proteomes" id="UP001057134"/>
    </source>
</evidence>
<protein>
    <submittedName>
        <fullName evidence="3">Lipoprotein LipO</fullName>
    </submittedName>
</protein>
<accession>A0ABY4RPW2</accession>
<evidence type="ECO:0000256" key="2">
    <source>
        <dbReference type="SAM" id="Phobius"/>
    </source>
</evidence>
<keyword evidence="3" id="KW-0449">Lipoprotein</keyword>
<dbReference type="CDD" id="cd13580">
    <property type="entry name" value="PBP2_AlgQ_like_1"/>
    <property type="match status" value="1"/>
</dbReference>
<proteinExistence type="predicted"/>
<dbReference type="Gene3D" id="3.40.190.10">
    <property type="entry name" value="Periplasmic binding protein-like II"/>
    <property type="match status" value="2"/>
</dbReference>
<keyword evidence="2" id="KW-0472">Membrane</keyword>
<keyword evidence="2" id="KW-0812">Transmembrane</keyword>
<gene>
    <name evidence="3" type="primary">lipO_51</name>
    <name evidence="3" type="ORF">SK3146_02941</name>
</gene>
<dbReference type="SUPFAM" id="SSF53850">
    <property type="entry name" value="Periplasmic binding protein-like II"/>
    <property type="match status" value="1"/>
</dbReference>